<evidence type="ECO:0000256" key="1">
    <source>
        <dbReference type="SAM" id="MobiDB-lite"/>
    </source>
</evidence>
<feature type="transmembrane region" description="Helical" evidence="2">
    <location>
        <begin position="36"/>
        <end position="56"/>
    </location>
</feature>
<feature type="compositionally biased region" description="Basic and acidic residues" evidence="1">
    <location>
        <begin position="113"/>
        <end position="124"/>
    </location>
</feature>
<keyword evidence="2" id="KW-0472">Membrane</keyword>
<feature type="region of interest" description="Disordered" evidence="1">
    <location>
        <begin position="293"/>
        <end position="320"/>
    </location>
</feature>
<comment type="caution">
    <text evidence="3">The sequence shown here is derived from an EMBL/GenBank/DDBJ whole genome shotgun (WGS) entry which is preliminary data.</text>
</comment>
<gene>
    <name evidence="3" type="ORF">PUN28_020511</name>
</gene>
<proteinExistence type="predicted"/>
<evidence type="ECO:0000256" key="2">
    <source>
        <dbReference type="SAM" id="Phobius"/>
    </source>
</evidence>
<feature type="compositionally biased region" description="Polar residues" evidence="1">
    <location>
        <begin position="309"/>
        <end position="320"/>
    </location>
</feature>
<keyword evidence="2" id="KW-1133">Transmembrane helix</keyword>
<keyword evidence="4" id="KW-1185">Reference proteome</keyword>
<evidence type="ECO:0000313" key="4">
    <source>
        <dbReference type="Proteomes" id="UP001430953"/>
    </source>
</evidence>
<reference evidence="3 4" key="1">
    <citation type="submission" date="2023-03" db="EMBL/GenBank/DDBJ databases">
        <title>High recombination rates correlate with genetic variation in Cardiocondyla obscurior ants.</title>
        <authorList>
            <person name="Errbii M."/>
        </authorList>
    </citation>
    <scope>NUCLEOTIDE SEQUENCE [LARGE SCALE GENOMIC DNA]</scope>
    <source>
        <strain evidence="3">Alpha-2009</strain>
        <tissue evidence="3">Whole body</tissue>
    </source>
</reference>
<keyword evidence="2" id="KW-0812">Transmembrane</keyword>
<evidence type="ECO:0000313" key="3">
    <source>
        <dbReference type="EMBL" id="KAL0098555.1"/>
    </source>
</evidence>
<organism evidence="3 4">
    <name type="scientific">Cardiocondyla obscurior</name>
    <dbReference type="NCBI Taxonomy" id="286306"/>
    <lineage>
        <taxon>Eukaryota</taxon>
        <taxon>Metazoa</taxon>
        <taxon>Ecdysozoa</taxon>
        <taxon>Arthropoda</taxon>
        <taxon>Hexapoda</taxon>
        <taxon>Insecta</taxon>
        <taxon>Pterygota</taxon>
        <taxon>Neoptera</taxon>
        <taxon>Endopterygota</taxon>
        <taxon>Hymenoptera</taxon>
        <taxon>Apocrita</taxon>
        <taxon>Aculeata</taxon>
        <taxon>Formicoidea</taxon>
        <taxon>Formicidae</taxon>
        <taxon>Myrmicinae</taxon>
        <taxon>Cardiocondyla</taxon>
    </lineage>
</organism>
<dbReference type="AlphaFoldDB" id="A0AAW2E6H6"/>
<dbReference type="EMBL" id="JADYXP020000052">
    <property type="protein sequence ID" value="KAL0098555.1"/>
    <property type="molecule type" value="Genomic_DNA"/>
</dbReference>
<accession>A0AAW2E6H6</accession>
<sequence length="391" mass="43986">MRSVQKENEEARDYLAASILLSDLHSKKERKTQTRFSALLMNYFSLATFITTAHVLPSRACVRACVSLRFSIASFGRSSFIRSTLKPRYFGRRPTGAREYAAVPRRARSRARAGPEEEQRRESSHSPLLARRARRRGSIGYHRYAAHSRAPQRVRIAEIEAARERASRNTAMRTTLESLFFSTICPGSSLALTRHRWRRVSAHAVVASHKLFSPLDLAILLERSVASRDGRSDEEWEGGADSEDAILSAPYRGRQRSTRYRARVRFLVHAVAGRCALVTRTVHTEQQDLRNFGHLPGNIGNADALPRTSPKTSLNHSIGSSDGRCVQRAGTLALNGSSLKDLKCTHSDYGASDESRIVIFPVLGPYDQHKVIQSRQNKRWTHGDPHATDWF</sequence>
<protein>
    <submittedName>
        <fullName evidence="3">Uncharacterized protein</fullName>
    </submittedName>
</protein>
<name>A0AAW2E6H6_9HYME</name>
<feature type="region of interest" description="Disordered" evidence="1">
    <location>
        <begin position="101"/>
        <end position="129"/>
    </location>
</feature>
<dbReference type="Proteomes" id="UP001430953">
    <property type="component" value="Unassembled WGS sequence"/>
</dbReference>